<comment type="caution">
    <text evidence="3">The sequence shown here is derived from an EMBL/GenBank/DDBJ whole genome shotgun (WGS) entry which is preliminary data.</text>
</comment>
<dbReference type="Gene3D" id="2.60.40.1930">
    <property type="match status" value="1"/>
</dbReference>
<evidence type="ECO:0000256" key="1">
    <source>
        <dbReference type="SAM" id="SignalP"/>
    </source>
</evidence>
<evidence type="ECO:0000259" key="2">
    <source>
        <dbReference type="Pfam" id="PF01835"/>
    </source>
</evidence>
<keyword evidence="1" id="KW-0732">Signal</keyword>
<name>A0A9D9NQX0_9BACT</name>
<reference evidence="3" key="1">
    <citation type="submission" date="2020-10" db="EMBL/GenBank/DDBJ databases">
        <authorList>
            <person name="Gilroy R."/>
        </authorList>
    </citation>
    <scope>NUCLEOTIDE SEQUENCE</scope>
    <source>
        <strain evidence="3">B3-2255</strain>
    </source>
</reference>
<dbReference type="InterPro" id="IPR002890">
    <property type="entry name" value="MG2"/>
</dbReference>
<sequence length="795" mass="90411">MKRFLCFLVFVAVFSIAAYAINNRYDDKRIRFRKDWVEFSEAQEKDLPKTQEKILKRIMDKAASDKACLDLFYAFDEYLRMAGYDFKDRDKRLDYVYEVIDGLSPVQLKMLMCLRMMDEHPARGADSLTSWLEKYREELCGAKYMTKELASIMPYGIGDDFHYIDDYEFFLSSYITLYSAEGDKVPMRYVDELLEYRSKAGEEYMINLVSSKMMKAGREVRHASVVDSDRELIRRFYEIAEECGDNPAKILPLSSIAYRLAYIYSETEEECLEADSFLRQTFDWAEKKLSEKGLRPYERHLLEKETGYMELYVEKLREKTISDQTAYFPYPAETEIVLAMKNCSDVRVRIEKSDSTLVLDTVVHCPGERSFGIPDTVSVMTLPALEDGYYYIRYDIVGEESDKWKQERRYLDVSSYAVAVRSDAGGVKEFYLTDAKTGQPVERSGFTVEFDDRGRDPFSGVMDFDGFTELPVDLDCYARLSFVSPDGKRSPAIPVYPARPYYSGSRPYDASYGEFFLDRKLFRPGEEVSFKYIAYRSDGKSLVAEEGKQVSVGLYAADGRKIDSLSAVTNGFGSFSGSFDVPENLMNGMFSIRTDDGVMEYFRVENAEPPTFTASFDPVEGIFRYDDTLTVTGHVRSYRGYGADGVRIAYTVEDHWYYEEFSGETYTGADGSFSIPVVMTAGYISINAVATLPDGESLELRKSLVTDEYGVELALVTDALEVSGDGGFYFRKPDSLVFTLEADNMDGVALDSLDCDYSVFRIGADGMKHLIQRGTALSGSGLAIDTRDLETGGYR</sequence>
<reference evidence="3" key="2">
    <citation type="journal article" date="2021" name="PeerJ">
        <title>Extensive microbial diversity within the chicken gut microbiome revealed by metagenomics and culture.</title>
        <authorList>
            <person name="Gilroy R."/>
            <person name="Ravi A."/>
            <person name="Getino M."/>
            <person name="Pursley I."/>
            <person name="Horton D.L."/>
            <person name="Alikhan N.F."/>
            <person name="Baker D."/>
            <person name="Gharbi K."/>
            <person name="Hall N."/>
            <person name="Watson M."/>
            <person name="Adriaenssens E.M."/>
            <person name="Foster-Nyarko E."/>
            <person name="Jarju S."/>
            <person name="Secka A."/>
            <person name="Antonio M."/>
            <person name="Oren A."/>
            <person name="Chaudhuri R.R."/>
            <person name="La Ragione R."/>
            <person name="Hildebrand F."/>
            <person name="Pallen M.J."/>
        </authorList>
    </citation>
    <scope>NUCLEOTIDE SEQUENCE</scope>
    <source>
        <strain evidence="3">B3-2255</strain>
    </source>
</reference>
<protein>
    <recommendedName>
        <fullName evidence="2">Macroglobulin domain-containing protein</fullName>
    </recommendedName>
</protein>
<accession>A0A9D9NQX0</accession>
<feature type="domain" description="Macroglobulin" evidence="2">
    <location>
        <begin position="515"/>
        <end position="603"/>
    </location>
</feature>
<dbReference type="GO" id="GO:0004866">
    <property type="term" value="F:endopeptidase inhibitor activity"/>
    <property type="evidence" value="ECO:0007669"/>
    <property type="project" value="InterPro"/>
</dbReference>
<dbReference type="AlphaFoldDB" id="A0A9D9NQX0"/>
<gene>
    <name evidence="3" type="ORF">IAC87_07970</name>
</gene>
<proteinExistence type="predicted"/>
<evidence type="ECO:0000313" key="3">
    <source>
        <dbReference type="EMBL" id="MBO8482461.1"/>
    </source>
</evidence>
<feature type="signal peptide" evidence="1">
    <location>
        <begin position="1"/>
        <end position="20"/>
    </location>
</feature>
<dbReference type="EMBL" id="JADILY010000169">
    <property type="protein sequence ID" value="MBO8482461.1"/>
    <property type="molecule type" value="Genomic_DNA"/>
</dbReference>
<dbReference type="Pfam" id="PF01835">
    <property type="entry name" value="MG2"/>
    <property type="match status" value="1"/>
</dbReference>
<organism evidence="3 4">
    <name type="scientific">Candidatus Merdivivens faecigallinarum</name>
    <dbReference type="NCBI Taxonomy" id="2840871"/>
    <lineage>
        <taxon>Bacteria</taxon>
        <taxon>Pseudomonadati</taxon>
        <taxon>Bacteroidota</taxon>
        <taxon>Bacteroidia</taxon>
        <taxon>Bacteroidales</taxon>
        <taxon>Muribaculaceae</taxon>
        <taxon>Muribaculaceae incertae sedis</taxon>
        <taxon>Candidatus Merdivivens</taxon>
    </lineage>
</organism>
<feature type="non-terminal residue" evidence="3">
    <location>
        <position position="795"/>
    </location>
</feature>
<evidence type="ECO:0000313" key="4">
    <source>
        <dbReference type="Proteomes" id="UP000823772"/>
    </source>
</evidence>
<dbReference type="Proteomes" id="UP000823772">
    <property type="component" value="Unassembled WGS sequence"/>
</dbReference>
<feature type="chain" id="PRO_5038506288" description="Macroglobulin domain-containing protein" evidence="1">
    <location>
        <begin position="21"/>
        <end position="795"/>
    </location>
</feature>